<name>A0A679BD83_9ORYZ</name>
<evidence type="ECO:0000313" key="3">
    <source>
        <dbReference type="EMBL" id="BBF89218.1"/>
    </source>
</evidence>
<reference evidence="2" key="1">
    <citation type="submission" date="2018-08" db="EMBL/GenBank/DDBJ databases">
        <title>Oryza barthii genomic DNA, chromosome 11, BAC clone:OBARTa0037B22.</title>
        <authorList>
            <person name="Wu J."/>
            <person name="Kanamori H."/>
        </authorList>
    </citation>
    <scope>NUCLEOTIDE SEQUENCE</scope>
    <source>
        <strain evidence="2">W1588</strain>
    </source>
</reference>
<evidence type="ECO:0000256" key="1">
    <source>
        <dbReference type="SAM" id="MobiDB-lite"/>
    </source>
</evidence>
<gene>
    <name evidence="3" type="primary">OBARTa0081N18.2</name>
    <name evidence="2" type="synonym">OBARTa0037B22.9</name>
</gene>
<reference evidence="3" key="2">
    <citation type="submission" date="2018-08" db="EMBL/GenBank/DDBJ databases">
        <title>Oryza barthii genomic DNA, chromosome 11, BAC clone:OBARTa0081N18.</title>
        <authorList>
            <person name="Wu J."/>
            <person name="Kanamori H."/>
        </authorList>
    </citation>
    <scope>NUCLEOTIDE SEQUENCE</scope>
    <source>
        <strain evidence="3">W1588</strain>
    </source>
</reference>
<feature type="region of interest" description="Disordered" evidence="1">
    <location>
        <begin position="1"/>
        <end position="61"/>
    </location>
</feature>
<dbReference type="EMBL" id="AP018843">
    <property type="protein sequence ID" value="BBF89218.1"/>
    <property type="molecule type" value="Genomic_DNA"/>
</dbReference>
<protein>
    <submittedName>
        <fullName evidence="3">Uncharacterized protein</fullName>
    </submittedName>
</protein>
<organism evidence="3">
    <name type="scientific">Oryza barthii</name>
    <dbReference type="NCBI Taxonomy" id="65489"/>
    <lineage>
        <taxon>Eukaryota</taxon>
        <taxon>Viridiplantae</taxon>
        <taxon>Streptophyta</taxon>
        <taxon>Embryophyta</taxon>
        <taxon>Tracheophyta</taxon>
        <taxon>Spermatophyta</taxon>
        <taxon>Magnoliopsida</taxon>
        <taxon>Liliopsida</taxon>
        <taxon>Poales</taxon>
        <taxon>Poaceae</taxon>
        <taxon>BOP clade</taxon>
        <taxon>Oryzoideae</taxon>
        <taxon>Oryzeae</taxon>
        <taxon>Oryzinae</taxon>
        <taxon>Oryza</taxon>
    </lineage>
</organism>
<dbReference type="AlphaFoldDB" id="A0A679BD83"/>
<sequence length="99" mass="9737">MGLGYDFPPLKGRGRGHAVDGAPPLTGVPAPCGRNPPSSSASGLRRHRRGGGSLNGRARQGLEDYLNGSSKLSLAAMPGSLIPIAGGGGGGGSPTLPPL</sequence>
<evidence type="ECO:0000313" key="2">
    <source>
        <dbReference type="EMBL" id="BBF89213.1"/>
    </source>
</evidence>
<dbReference type="EMBL" id="AP018842">
    <property type="protein sequence ID" value="BBF89213.1"/>
    <property type="molecule type" value="Genomic_DNA"/>
</dbReference>
<accession>A0A679BD83</accession>
<proteinExistence type="predicted"/>